<gene>
    <name evidence="5" type="ORF">FHX73_11312</name>
</gene>
<dbReference type="PROSITE" id="PS50987">
    <property type="entry name" value="HTH_ARSR_2"/>
    <property type="match status" value="1"/>
</dbReference>
<evidence type="ECO:0000256" key="1">
    <source>
        <dbReference type="ARBA" id="ARBA00023015"/>
    </source>
</evidence>
<organism evidence="5 6">
    <name type="scientific">Kitasatospora viridis</name>
    <dbReference type="NCBI Taxonomy" id="281105"/>
    <lineage>
        <taxon>Bacteria</taxon>
        <taxon>Bacillati</taxon>
        <taxon>Actinomycetota</taxon>
        <taxon>Actinomycetes</taxon>
        <taxon>Kitasatosporales</taxon>
        <taxon>Streptomycetaceae</taxon>
        <taxon>Kitasatospora</taxon>
    </lineage>
</organism>
<dbReference type="InterPro" id="IPR001845">
    <property type="entry name" value="HTH_ArsR_DNA-bd_dom"/>
</dbReference>
<feature type="domain" description="HTH arsR-type" evidence="4">
    <location>
        <begin position="1"/>
        <end position="93"/>
    </location>
</feature>
<evidence type="ECO:0000313" key="5">
    <source>
        <dbReference type="EMBL" id="TWF96540.1"/>
    </source>
</evidence>
<dbReference type="SMART" id="SM00418">
    <property type="entry name" value="HTH_ARSR"/>
    <property type="match status" value="1"/>
</dbReference>
<dbReference type="OrthoDB" id="9815653at2"/>
<dbReference type="Pfam" id="PF01022">
    <property type="entry name" value="HTH_5"/>
    <property type="match status" value="1"/>
</dbReference>
<dbReference type="SUPFAM" id="SSF46785">
    <property type="entry name" value="Winged helix' DNA-binding domain"/>
    <property type="match status" value="1"/>
</dbReference>
<dbReference type="PANTHER" id="PTHR33154:SF33">
    <property type="entry name" value="TRANSCRIPTIONAL REPRESSOR SDPR"/>
    <property type="match status" value="1"/>
</dbReference>
<keyword evidence="2" id="KW-0238">DNA-binding</keyword>
<dbReference type="AlphaFoldDB" id="A0A561UB12"/>
<dbReference type="PANTHER" id="PTHR33154">
    <property type="entry name" value="TRANSCRIPTIONAL REGULATOR, ARSR FAMILY"/>
    <property type="match status" value="1"/>
</dbReference>
<keyword evidence="1" id="KW-0805">Transcription regulation</keyword>
<dbReference type="InterPro" id="IPR011991">
    <property type="entry name" value="ArsR-like_HTH"/>
</dbReference>
<proteinExistence type="predicted"/>
<dbReference type="GO" id="GO:0003700">
    <property type="term" value="F:DNA-binding transcription factor activity"/>
    <property type="evidence" value="ECO:0007669"/>
    <property type="project" value="InterPro"/>
</dbReference>
<keyword evidence="3" id="KW-0804">Transcription</keyword>
<dbReference type="GO" id="GO:0003677">
    <property type="term" value="F:DNA binding"/>
    <property type="evidence" value="ECO:0007669"/>
    <property type="project" value="UniProtKB-KW"/>
</dbReference>
<dbReference type="RefSeq" id="WP_145902881.1">
    <property type="nucleotide sequence ID" value="NZ_BAAAMZ010000004.1"/>
</dbReference>
<dbReference type="InterPro" id="IPR036388">
    <property type="entry name" value="WH-like_DNA-bd_sf"/>
</dbReference>
<dbReference type="Proteomes" id="UP000317940">
    <property type="component" value="Unassembled WGS sequence"/>
</dbReference>
<comment type="caution">
    <text evidence="5">The sequence shown here is derived from an EMBL/GenBank/DDBJ whole genome shotgun (WGS) entry which is preliminary data.</text>
</comment>
<dbReference type="EMBL" id="VIWT01000001">
    <property type="protein sequence ID" value="TWF96540.1"/>
    <property type="molecule type" value="Genomic_DNA"/>
</dbReference>
<reference evidence="5 6" key="1">
    <citation type="submission" date="2019-06" db="EMBL/GenBank/DDBJ databases">
        <title>Sequencing the genomes of 1000 actinobacteria strains.</title>
        <authorList>
            <person name="Klenk H.-P."/>
        </authorList>
    </citation>
    <scope>NUCLEOTIDE SEQUENCE [LARGE SCALE GENOMIC DNA]</scope>
    <source>
        <strain evidence="5 6">DSM 44826</strain>
    </source>
</reference>
<dbReference type="CDD" id="cd00090">
    <property type="entry name" value="HTH_ARSR"/>
    <property type="match status" value="1"/>
</dbReference>
<dbReference type="InterPro" id="IPR051081">
    <property type="entry name" value="HTH_MetalResp_TranReg"/>
</dbReference>
<evidence type="ECO:0000313" key="6">
    <source>
        <dbReference type="Proteomes" id="UP000317940"/>
    </source>
</evidence>
<dbReference type="PRINTS" id="PR00778">
    <property type="entry name" value="HTHARSR"/>
</dbReference>
<protein>
    <submittedName>
        <fullName evidence="5">ArsR family transcriptional regulator</fullName>
    </submittedName>
</protein>
<keyword evidence="6" id="KW-1185">Reference proteome</keyword>
<accession>A0A561UB12</accession>
<dbReference type="Gene3D" id="1.10.10.10">
    <property type="entry name" value="Winged helix-like DNA-binding domain superfamily/Winged helix DNA-binding domain"/>
    <property type="match status" value="1"/>
</dbReference>
<name>A0A561UB12_9ACTN</name>
<evidence type="ECO:0000256" key="2">
    <source>
        <dbReference type="ARBA" id="ARBA00023125"/>
    </source>
</evidence>
<evidence type="ECO:0000259" key="4">
    <source>
        <dbReference type="PROSITE" id="PS50987"/>
    </source>
</evidence>
<dbReference type="NCBIfam" id="NF033788">
    <property type="entry name" value="HTH_metalloreg"/>
    <property type="match status" value="1"/>
</dbReference>
<evidence type="ECO:0000256" key="3">
    <source>
        <dbReference type="ARBA" id="ARBA00023163"/>
    </source>
</evidence>
<dbReference type="InterPro" id="IPR036390">
    <property type="entry name" value="WH_DNA-bd_sf"/>
</dbReference>
<sequence length="110" mass="12270">MAQADDEASVFRALADPTRRQILEDLREGELAAGQIAARFTISGPSVSRHLKVLKEAGLVTERRDANRILYGLVEDRLAVCVGRFLSAVCPEQIVLRHTRWRPVEESEGD</sequence>